<evidence type="ECO:0000313" key="5">
    <source>
        <dbReference type="Proteomes" id="UP000243205"/>
    </source>
</evidence>
<dbReference type="PANTHER" id="PTHR34069">
    <property type="entry name" value="3-OXOACYL-[ACYL-CARRIER-PROTEIN] SYNTHASE 3"/>
    <property type="match status" value="1"/>
</dbReference>
<dbReference type="GO" id="GO:0044550">
    <property type="term" value="P:secondary metabolite biosynthetic process"/>
    <property type="evidence" value="ECO:0007669"/>
    <property type="project" value="TreeGrafter"/>
</dbReference>
<evidence type="ECO:0000313" key="4">
    <source>
        <dbReference type="EMBL" id="SDE23430.1"/>
    </source>
</evidence>
<dbReference type="AlphaFoldDB" id="A0A1G7B9C1"/>
<protein>
    <submittedName>
        <fullName evidence="4">3-oxoacyl-[acyl-carrier-protein] synthase-3</fullName>
    </submittedName>
</protein>
<dbReference type="PANTHER" id="PTHR34069:SF3">
    <property type="entry name" value="ACYL-COA:ACYL-COA ALKYLTRANSFERASE"/>
    <property type="match status" value="1"/>
</dbReference>
<dbReference type="Pfam" id="PF08541">
    <property type="entry name" value="ACP_syn_III_C"/>
    <property type="match status" value="1"/>
</dbReference>
<keyword evidence="1" id="KW-0808">Transferase</keyword>
<proteinExistence type="predicted"/>
<dbReference type="GO" id="GO:0016746">
    <property type="term" value="F:acyltransferase activity"/>
    <property type="evidence" value="ECO:0007669"/>
    <property type="project" value="UniProtKB-KW"/>
</dbReference>
<dbReference type="Gene3D" id="3.40.47.10">
    <property type="match status" value="2"/>
</dbReference>
<accession>A0A1G7B9C1</accession>
<dbReference type="InterPro" id="IPR013747">
    <property type="entry name" value="ACP_syn_III_C"/>
</dbReference>
<evidence type="ECO:0000259" key="3">
    <source>
        <dbReference type="Pfam" id="PF08541"/>
    </source>
</evidence>
<feature type="domain" description="Beta-ketoacyl-[acyl-carrier-protein] synthase III C-terminal" evidence="3">
    <location>
        <begin position="261"/>
        <end position="341"/>
    </location>
</feature>
<dbReference type="NCBIfam" id="NF006720">
    <property type="entry name" value="PRK09258.1"/>
    <property type="match status" value="1"/>
</dbReference>
<dbReference type="STRING" id="57664.SAMN05661003_105118"/>
<gene>
    <name evidence="4" type="ORF">SAMN05661003_105118</name>
</gene>
<dbReference type="RefSeq" id="WP_092077765.1">
    <property type="nucleotide sequence ID" value="NZ_FNAQ01000005.1"/>
</dbReference>
<keyword evidence="5" id="KW-1185">Reference proteome</keyword>
<dbReference type="InterPro" id="IPR016039">
    <property type="entry name" value="Thiolase-like"/>
</dbReference>
<dbReference type="OrthoDB" id="9788274at2"/>
<dbReference type="Proteomes" id="UP000243205">
    <property type="component" value="Unassembled WGS sequence"/>
</dbReference>
<name>A0A1G7B9C1_9BACT</name>
<dbReference type="CDD" id="cd00830">
    <property type="entry name" value="KAS_III"/>
    <property type="match status" value="1"/>
</dbReference>
<sequence>MIYRNVFLHQPGYELAPVVVRSRDLEQQLAPLYQKLRLQPGQLEALTGIRERRWWHPGTALSSGAIAAGRKALQAAGIAPADIGALVYTGVCRELFEPATACRVADGLAIGGQTEIYDLSNACLGVLSGILDVANRIELGQIRAGLVVSCESARELNETTLRRLCQQPDMAQFSRSVATLTGGSGAVALLLTDGSFNLPCQHRLVGGVVRARPQHHALCRWGVEETAPDQLQQFMQTDAVAVMQHGVALGQETWRDFLPELSWQAQQVDRVICHQVGAAHQQEILRSLDIVPEKDFATFPFLGNIGTVSLPLTAALAAERGHLQPGQKVALLGIGSGLNCMMLGVLW</sequence>
<organism evidence="4 5">
    <name type="scientific">Desulfuromonas thiophila</name>
    <dbReference type="NCBI Taxonomy" id="57664"/>
    <lineage>
        <taxon>Bacteria</taxon>
        <taxon>Pseudomonadati</taxon>
        <taxon>Thermodesulfobacteriota</taxon>
        <taxon>Desulfuromonadia</taxon>
        <taxon>Desulfuromonadales</taxon>
        <taxon>Desulfuromonadaceae</taxon>
        <taxon>Desulfuromonas</taxon>
    </lineage>
</organism>
<keyword evidence="2" id="KW-0012">Acyltransferase</keyword>
<dbReference type="SUPFAM" id="SSF53901">
    <property type="entry name" value="Thiolase-like"/>
    <property type="match status" value="1"/>
</dbReference>
<evidence type="ECO:0000256" key="2">
    <source>
        <dbReference type="ARBA" id="ARBA00023315"/>
    </source>
</evidence>
<evidence type="ECO:0000256" key="1">
    <source>
        <dbReference type="ARBA" id="ARBA00022679"/>
    </source>
</evidence>
<reference evidence="5" key="1">
    <citation type="submission" date="2016-10" db="EMBL/GenBank/DDBJ databases">
        <authorList>
            <person name="Varghese N."/>
            <person name="Submissions S."/>
        </authorList>
    </citation>
    <scope>NUCLEOTIDE SEQUENCE [LARGE SCALE GENOMIC DNA]</scope>
    <source>
        <strain evidence="5">DSM 8987</strain>
    </source>
</reference>
<dbReference type="EMBL" id="FNAQ01000005">
    <property type="protein sequence ID" value="SDE23430.1"/>
    <property type="molecule type" value="Genomic_DNA"/>
</dbReference>